<evidence type="ECO:0000256" key="1">
    <source>
        <dbReference type="ARBA" id="ARBA00006502"/>
    </source>
</evidence>
<dbReference type="PANTHER" id="PTHR22175">
    <property type="entry name" value="SMALL ACIDIC PROTEIN-RELATED"/>
    <property type="match status" value="1"/>
</dbReference>
<reference evidence="5 6" key="1">
    <citation type="submission" date="2024-01" db="EMBL/GenBank/DDBJ databases">
        <title>The genome of the rayed Mediterranean limpet Patella caerulea (Linnaeus, 1758).</title>
        <authorList>
            <person name="Anh-Thu Weber A."/>
            <person name="Halstead-Nussloch G."/>
        </authorList>
    </citation>
    <scope>NUCLEOTIDE SEQUENCE [LARGE SCALE GENOMIC DNA]</scope>
    <source>
        <strain evidence="5">AATW-2023a</strain>
        <tissue evidence="5">Whole specimen</tissue>
    </source>
</reference>
<dbReference type="InterPro" id="IPR026714">
    <property type="entry name" value="SMAP"/>
</dbReference>
<organism evidence="5 6">
    <name type="scientific">Patella caerulea</name>
    <name type="common">Rayed Mediterranean limpet</name>
    <dbReference type="NCBI Taxonomy" id="87958"/>
    <lineage>
        <taxon>Eukaryota</taxon>
        <taxon>Metazoa</taxon>
        <taxon>Spiralia</taxon>
        <taxon>Lophotrochozoa</taxon>
        <taxon>Mollusca</taxon>
        <taxon>Gastropoda</taxon>
        <taxon>Patellogastropoda</taxon>
        <taxon>Patelloidea</taxon>
        <taxon>Patellidae</taxon>
        <taxon>Patella</taxon>
    </lineage>
</organism>
<feature type="region of interest" description="Disordered" evidence="3">
    <location>
        <begin position="112"/>
        <end position="171"/>
    </location>
</feature>
<dbReference type="PANTHER" id="PTHR22175:SF0">
    <property type="entry name" value="SMALL ACIDIC PROTEIN"/>
    <property type="match status" value="1"/>
</dbReference>
<keyword evidence="6" id="KW-1185">Reference proteome</keyword>
<feature type="compositionally biased region" description="Basic and acidic residues" evidence="3">
    <location>
        <begin position="74"/>
        <end position="85"/>
    </location>
</feature>
<dbReference type="AlphaFoldDB" id="A0AAN8J6L0"/>
<sequence length="171" mass="19169">MSANSDPKHENATEEVVSKNKDNKEPEEKLEVHSANSWETAELGDDKRKSKFLRLMGAGKKKDHHGPIVIGDHSTSHGREKQETEKITTELELQFRQGLDHKLSGGARSHLGLGFQDISPPVEPAAPVSEKNTDTVNKMEPEKRKFEEKVENEDNNKPSAEKKMKFVKSSS</sequence>
<accession>A0AAN8J6L0</accession>
<name>A0AAN8J6L0_PATCE</name>
<feature type="region of interest" description="Disordered" evidence="3">
    <location>
        <begin position="1"/>
        <end position="85"/>
    </location>
</feature>
<evidence type="ECO:0000259" key="4">
    <source>
        <dbReference type="Pfam" id="PF15477"/>
    </source>
</evidence>
<gene>
    <name evidence="5" type="ORF">SNE40_019496</name>
</gene>
<dbReference type="Pfam" id="PF15477">
    <property type="entry name" value="SMAP"/>
    <property type="match status" value="1"/>
</dbReference>
<evidence type="ECO:0000256" key="3">
    <source>
        <dbReference type="SAM" id="MobiDB-lite"/>
    </source>
</evidence>
<evidence type="ECO:0000313" key="5">
    <source>
        <dbReference type="EMBL" id="KAK6171271.1"/>
    </source>
</evidence>
<evidence type="ECO:0000256" key="2">
    <source>
        <dbReference type="ARBA" id="ARBA00016161"/>
    </source>
</evidence>
<feature type="domain" description="Small acidic protein-like" evidence="4">
    <location>
        <begin position="38"/>
        <end position="114"/>
    </location>
</feature>
<protein>
    <recommendedName>
        <fullName evidence="2">Small acidic protein</fullName>
    </recommendedName>
</protein>
<feature type="compositionally biased region" description="Basic and acidic residues" evidence="3">
    <location>
        <begin position="131"/>
        <end position="164"/>
    </location>
</feature>
<dbReference type="Proteomes" id="UP001347796">
    <property type="component" value="Unassembled WGS sequence"/>
</dbReference>
<dbReference type="InterPro" id="IPR028124">
    <property type="entry name" value="SMAP_dom"/>
</dbReference>
<proteinExistence type="inferred from homology"/>
<feature type="compositionally biased region" description="Basic and acidic residues" evidence="3">
    <location>
        <begin position="1"/>
        <end position="32"/>
    </location>
</feature>
<evidence type="ECO:0000313" key="6">
    <source>
        <dbReference type="Proteomes" id="UP001347796"/>
    </source>
</evidence>
<comment type="similarity">
    <text evidence="1">Belongs to the SMAP family.</text>
</comment>
<dbReference type="EMBL" id="JAZGQO010000014">
    <property type="protein sequence ID" value="KAK6171271.1"/>
    <property type="molecule type" value="Genomic_DNA"/>
</dbReference>
<comment type="caution">
    <text evidence="5">The sequence shown here is derived from an EMBL/GenBank/DDBJ whole genome shotgun (WGS) entry which is preliminary data.</text>
</comment>